<keyword evidence="2" id="KW-1185">Reference proteome</keyword>
<evidence type="ECO:0000313" key="1">
    <source>
        <dbReference type="EMBL" id="KAK2624575.1"/>
    </source>
</evidence>
<dbReference type="Gene3D" id="3.30.1330.40">
    <property type="entry name" value="RutC-like"/>
    <property type="match status" value="1"/>
</dbReference>
<name>A0AAD9SXN5_9HELO</name>
<dbReference type="Pfam" id="PF01042">
    <property type="entry name" value="Ribonuc_L-PSP"/>
    <property type="match status" value="1"/>
</dbReference>
<dbReference type="CDD" id="cd06154">
    <property type="entry name" value="YjgF_YER057c_UK114_like_6"/>
    <property type="match status" value="1"/>
</dbReference>
<reference evidence="1" key="1">
    <citation type="submission" date="2023-06" db="EMBL/GenBank/DDBJ databases">
        <title>Draft genome of Marssonina rosae.</title>
        <authorList>
            <person name="Cheng Q."/>
        </authorList>
    </citation>
    <scope>NUCLEOTIDE SEQUENCE</scope>
    <source>
        <strain evidence="1">R4</strain>
    </source>
</reference>
<dbReference type="InterPro" id="IPR035959">
    <property type="entry name" value="RutC-like_sf"/>
</dbReference>
<dbReference type="EMBL" id="JAUBYV010000009">
    <property type="protein sequence ID" value="KAK2624575.1"/>
    <property type="molecule type" value="Genomic_DNA"/>
</dbReference>
<accession>A0AAD9SXN5</accession>
<gene>
    <name evidence="1" type="ORF">QTJ16_005768</name>
</gene>
<proteinExistence type="predicted"/>
<dbReference type="PANTHER" id="PTHR43857">
    <property type="entry name" value="BLR7761 PROTEIN"/>
    <property type="match status" value="1"/>
</dbReference>
<organism evidence="1 2">
    <name type="scientific">Diplocarpon rosae</name>
    <dbReference type="NCBI Taxonomy" id="946125"/>
    <lineage>
        <taxon>Eukaryota</taxon>
        <taxon>Fungi</taxon>
        <taxon>Dikarya</taxon>
        <taxon>Ascomycota</taxon>
        <taxon>Pezizomycotina</taxon>
        <taxon>Leotiomycetes</taxon>
        <taxon>Helotiales</taxon>
        <taxon>Drepanopezizaceae</taxon>
        <taxon>Diplocarpon</taxon>
    </lineage>
</organism>
<dbReference type="Proteomes" id="UP001285354">
    <property type="component" value="Unassembled WGS sequence"/>
</dbReference>
<dbReference type="PANTHER" id="PTHR43857:SF1">
    <property type="entry name" value="YJGH FAMILY PROTEIN"/>
    <property type="match status" value="1"/>
</dbReference>
<sequence>MYLTPSTSPPDLVLVSSLHVQACGAPTLPFFIPLTLDDAMLKSFIDKRRQSYHLPRPTIGELNADDGRKNISSFSEFEAVIGYSRAVVTGSWIEVAGTTGIHYDSGIISPSVVEQTEQAFFNIAAALEQAGATLRDVVRVRYILPDKRDFHKIWPTLRTVWGSSRPAMTMMEAGLMNDEMRISIEVTARKPRSTNLEGTI</sequence>
<dbReference type="SUPFAM" id="SSF55298">
    <property type="entry name" value="YjgF-like"/>
    <property type="match status" value="1"/>
</dbReference>
<protein>
    <submittedName>
        <fullName evidence="1">Uncharacterized protein</fullName>
    </submittedName>
</protein>
<comment type="caution">
    <text evidence="1">The sequence shown here is derived from an EMBL/GenBank/DDBJ whole genome shotgun (WGS) entry which is preliminary data.</text>
</comment>
<dbReference type="AlphaFoldDB" id="A0AAD9SXN5"/>
<dbReference type="InterPro" id="IPR006175">
    <property type="entry name" value="YjgF/YER057c/UK114"/>
</dbReference>
<evidence type="ECO:0000313" key="2">
    <source>
        <dbReference type="Proteomes" id="UP001285354"/>
    </source>
</evidence>